<evidence type="ECO:0000256" key="1">
    <source>
        <dbReference type="SAM" id="SignalP"/>
    </source>
</evidence>
<dbReference type="Proteomes" id="UP000829685">
    <property type="component" value="Unassembled WGS sequence"/>
</dbReference>
<keyword evidence="3" id="KW-1185">Reference proteome</keyword>
<protein>
    <submittedName>
        <fullName evidence="2">Uncharacterized protein</fullName>
    </submittedName>
</protein>
<dbReference type="EMBL" id="JAFIMR010000043">
    <property type="protein sequence ID" value="KAI1856606.1"/>
    <property type="molecule type" value="Genomic_DNA"/>
</dbReference>
<dbReference type="AlphaFoldDB" id="A0A9P9WC42"/>
<reference evidence="2" key="1">
    <citation type="submission" date="2021-03" db="EMBL/GenBank/DDBJ databases">
        <title>Revisited historic fungal species revealed as producer of novel bioactive compounds through whole genome sequencing and comparative genomics.</title>
        <authorList>
            <person name="Vignolle G.A."/>
            <person name="Hochenegger N."/>
            <person name="Mach R.L."/>
            <person name="Mach-Aigner A.R."/>
            <person name="Javad Rahimi M."/>
            <person name="Salim K.A."/>
            <person name="Chan C.M."/>
            <person name="Lim L.B.L."/>
            <person name="Cai F."/>
            <person name="Druzhinina I.S."/>
            <person name="U'Ren J.M."/>
            <person name="Derntl C."/>
        </authorList>
    </citation>
    <scope>NUCLEOTIDE SEQUENCE</scope>
    <source>
        <strain evidence="2">TUCIM 5799</strain>
    </source>
</reference>
<name>A0A9P9WC42_9PEZI</name>
<sequence length="303" mass="30410">MKALHFLALLAGLEFTVAQTSTDSSQTASVDLTTSSSSSTIATSTASTGSSSSSATSVSLETATVGATTTSSESLTTSSTVLVTTSDSTSTSTLSDALITSTTNATSITTTLETSTTTASIIASLSSSSIPQTTAITSTNTVSHMPGSTTLPASIDASSYLSYAFPPGAPQPTWATGEFYTRLASALYRVDRSFMQRPNYQTIVQAINSAADHAGSKISASVEASAWGWGVVTVQPWYESGVAPPLQTEVLEYNSAWHSAASSVQAQAKAAQGGSAGAAPPRCTGMALAGVAAGLAGAVVAVA</sequence>
<evidence type="ECO:0000313" key="3">
    <source>
        <dbReference type="Proteomes" id="UP000829685"/>
    </source>
</evidence>
<dbReference type="OrthoDB" id="4834638at2759"/>
<evidence type="ECO:0000313" key="2">
    <source>
        <dbReference type="EMBL" id="KAI1856606.1"/>
    </source>
</evidence>
<gene>
    <name evidence="2" type="ORF">JX265_011565</name>
</gene>
<keyword evidence="1" id="KW-0732">Signal</keyword>
<proteinExistence type="predicted"/>
<organism evidence="2 3">
    <name type="scientific">Neoarthrinium moseri</name>
    <dbReference type="NCBI Taxonomy" id="1658444"/>
    <lineage>
        <taxon>Eukaryota</taxon>
        <taxon>Fungi</taxon>
        <taxon>Dikarya</taxon>
        <taxon>Ascomycota</taxon>
        <taxon>Pezizomycotina</taxon>
        <taxon>Sordariomycetes</taxon>
        <taxon>Xylariomycetidae</taxon>
        <taxon>Amphisphaeriales</taxon>
        <taxon>Apiosporaceae</taxon>
        <taxon>Neoarthrinium</taxon>
    </lineage>
</organism>
<feature type="signal peptide" evidence="1">
    <location>
        <begin position="1"/>
        <end position="18"/>
    </location>
</feature>
<feature type="chain" id="PRO_5040106158" evidence="1">
    <location>
        <begin position="19"/>
        <end position="303"/>
    </location>
</feature>
<comment type="caution">
    <text evidence="2">The sequence shown here is derived from an EMBL/GenBank/DDBJ whole genome shotgun (WGS) entry which is preliminary data.</text>
</comment>
<accession>A0A9P9WC42</accession>